<accession>A0ABR7VVP3</accession>
<comment type="similarity">
    <text evidence="1 2">Belongs to the fructosamine kinase family.</text>
</comment>
<keyword evidence="2 3" id="KW-0418">Kinase</keyword>
<dbReference type="PIRSF" id="PIRSF006221">
    <property type="entry name" value="Ketosamine-3-kinase"/>
    <property type="match status" value="1"/>
</dbReference>
<sequence>MDLKVYMGAMLSSSFKSHISQILGCKVLKVEAVLGGDISKAFGVYTQTQRFFCKVNDSPCALHMFNMEKAGLEHIERTKTIGVPKILACGQHEGISYLLMEFIASKSADSKDFETLGHQLAAMHSLAMGDSFGWQQDNYIGSLTQSNKNHPDWSLFYVQERLLPQLITAREKRLLGPDEIPTENSLVKGCQQFFTHTKPALLHGDLWSGNYCIDTHGLPYLIDPAVYYGHHEVDIAMTKLFGGFGTSFYDAYSEHFPGIDGAKERTDIYQLYYLLVHLNLFGTSYYSAVKHLLKKYFD</sequence>
<dbReference type="Gene3D" id="3.30.200.20">
    <property type="entry name" value="Phosphorylase Kinase, domain 1"/>
    <property type="match status" value="1"/>
</dbReference>
<evidence type="ECO:0000313" key="3">
    <source>
        <dbReference type="EMBL" id="MBD1260058.1"/>
    </source>
</evidence>
<dbReference type="EMBL" id="JACWLN010000002">
    <property type="protein sequence ID" value="MBD1260058.1"/>
    <property type="molecule type" value="Genomic_DNA"/>
</dbReference>
<dbReference type="PANTHER" id="PTHR12149">
    <property type="entry name" value="FRUCTOSAMINE 3 KINASE-RELATED PROTEIN"/>
    <property type="match status" value="1"/>
</dbReference>
<reference evidence="3 4" key="1">
    <citation type="submission" date="2020-07" db="EMBL/GenBank/DDBJ databases">
        <title>The draft genome sequence of Maribacter polysiphoniae KCTC 22021.</title>
        <authorList>
            <person name="Mu L."/>
        </authorList>
    </citation>
    <scope>NUCLEOTIDE SEQUENCE [LARGE SCALE GENOMIC DNA]</scope>
    <source>
        <strain evidence="3 4">KCTC 22021</strain>
    </source>
</reference>
<dbReference type="GO" id="GO:0016301">
    <property type="term" value="F:kinase activity"/>
    <property type="evidence" value="ECO:0007669"/>
    <property type="project" value="UniProtKB-KW"/>
</dbReference>
<keyword evidence="4" id="KW-1185">Reference proteome</keyword>
<evidence type="ECO:0000256" key="1">
    <source>
        <dbReference type="ARBA" id="ARBA00009460"/>
    </source>
</evidence>
<keyword evidence="2" id="KW-0808">Transferase</keyword>
<dbReference type="InterPro" id="IPR016477">
    <property type="entry name" value="Fructo-/Ketosamine-3-kinase"/>
</dbReference>
<dbReference type="Pfam" id="PF03881">
    <property type="entry name" value="Fructosamin_kin"/>
    <property type="match status" value="1"/>
</dbReference>
<gene>
    <name evidence="3" type="ORF">HZY62_05630</name>
</gene>
<dbReference type="InterPro" id="IPR011009">
    <property type="entry name" value="Kinase-like_dom_sf"/>
</dbReference>
<name>A0ABR7VVP3_9FLAO</name>
<dbReference type="Gene3D" id="3.90.1200.10">
    <property type="match status" value="1"/>
</dbReference>
<dbReference type="Proteomes" id="UP000651837">
    <property type="component" value="Unassembled WGS sequence"/>
</dbReference>
<evidence type="ECO:0000256" key="2">
    <source>
        <dbReference type="PIRNR" id="PIRNR006221"/>
    </source>
</evidence>
<comment type="caution">
    <text evidence="3">The sequence shown here is derived from an EMBL/GenBank/DDBJ whole genome shotgun (WGS) entry which is preliminary data.</text>
</comment>
<evidence type="ECO:0000313" key="4">
    <source>
        <dbReference type="Proteomes" id="UP000651837"/>
    </source>
</evidence>
<dbReference type="SUPFAM" id="SSF56112">
    <property type="entry name" value="Protein kinase-like (PK-like)"/>
    <property type="match status" value="1"/>
</dbReference>
<proteinExistence type="inferred from homology"/>
<organism evidence="3 4">
    <name type="scientific">Maribacter polysiphoniae</name>
    <dbReference type="NCBI Taxonomy" id="429344"/>
    <lineage>
        <taxon>Bacteria</taxon>
        <taxon>Pseudomonadati</taxon>
        <taxon>Bacteroidota</taxon>
        <taxon>Flavobacteriia</taxon>
        <taxon>Flavobacteriales</taxon>
        <taxon>Flavobacteriaceae</taxon>
        <taxon>Maribacter</taxon>
    </lineage>
</organism>
<protein>
    <submittedName>
        <fullName evidence="3">Fructosamine kinase family protein</fullName>
    </submittedName>
</protein>
<dbReference type="PANTHER" id="PTHR12149:SF8">
    <property type="entry name" value="PROTEIN-RIBULOSAMINE 3-KINASE"/>
    <property type="match status" value="1"/>
</dbReference>